<dbReference type="InterPro" id="IPR010071">
    <property type="entry name" value="AA_adenyl_dom"/>
</dbReference>
<dbReference type="InterPro" id="IPR009081">
    <property type="entry name" value="PP-bd_ACP"/>
</dbReference>
<keyword evidence="6" id="KW-0045">Antibiotic biosynthesis</keyword>
<dbReference type="EMBL" id="MF741690">
    <property type="protein sequence ID" value="AVK43337.1"/>
    <property type="molecule type" value="Genomic_DNA"/>
</dbReference>
<name>A0A2P1CZ56_9NOSO</name>
<evidence type="ECO:0000256" key="1">
    <source>
        <dbReference type="ARBA" id="ARBA00001957"/>
    </source>
</evidence>
<dbReference type="NCBIfam" id="NF003417">
    <property type="entry name" value="PRK04813.1"/>
    <property type="match status" value="4"/>
</dbReference>
<dbReference type="SUPFAM" id="SSF52777">
    <property type="entry name" value="CoA-dependent acyltransferases"/>
    <property type="match status" value="4"/>
</dbReference>
<dbReference type="Gene3D" id="3.30.559.30">
    <property type="entry name" value="Nonribosomal peptide synthetase, condensation domain"/>
    <property type="match status" value="2"/>
</dbReference>
<dbReference type="GO" id="GO:0017000">
    <property type="term" value="P:antibiotic biosynthetic process"/>
    <property type="evidence" value="ECO:0007669"/>
    <property type="project" value="UniProtKB-KW"/>
</dbReference>
<dbReference type="InterPro" id="IPR010060">
    <property type="entry name" value="NRPS_synth"/>
</dbReference>
<dbReference type="InterPro" id="IPR000873">
    <property type="entry name" value="AMP-dep_synth/lig_dom"/>
</dbReference>
<protein>
    <submittedName>
        <fullName evidence="8">AptA</fullName>
    </submittedName>
</protein>
<dbReference type="CDD" id="cd19531">
    <property type="entry name" value="LCL_NRPS-like"/>
    <property type="match status" value="1"/>
</dbReference>
<dbReference type="Pfam" id="PF13193">
    <property type="entry name" value="AMP-binding_C"/>
    <property type="match status" value="2"/>
</dbReference>
<dbReference type="SMART" id="SM00823">
    <property type="entry name" value="PKS_PP"/>
    <property type="match status" value="2"/>
</dbReference>
<dbReference type="GO" id="GO:0005829">
    <property type="term" value="C:cytosol"/>
    <property type="evidence" value="ECO:0007669"/>
    <property type="project" value="TreeGrafter"/>
</dbReference>
<dbReference type="GO" id="GO:0031177">
    <property type="term" value="F:phosphopantetheine binding"/>
    <property type="evidence" value="ECO:0007669"/>
    <property type="project" value="InterPro"/>
</dbReference>
<dbReference type="CDD" id="cd12117">
    <property type="entry name" value="A_NRPS_Srf_like"/>
    <property type="match status" value="1"/>
</dbReference>
<keyword evidence="5" id="KW-0677">Repeat</keyword>
<dbReference type="GO" id="GO:0008610">
    <property type="term" value="P:lipid biosynthetic process"/>
    <property type="evidence" value="ECO:0007669"/>
    <property type="project" value="UniProtKB-ARBA"/>
</dbReference>
<dbReference type="PANTHER" id="PTHR45527">
    <property type="entry name" value="NONRIBOSOMAL PEPTIDE SYNTHETASE"/>
    <property type="match status" value="1"/>
</dbReference>
<dbReference type="PROSITE" id="PS00012">
    <property type="entry name" value="PHOSPHOPANTETHEINE"/>
    <property type="match status" value="2"/>
</dbReference>
<dbReference type="InterPro" id="IPR020806">
    <property type="entry name" value="PKS_PP-bd"/>
</dbReference>
<dbReference type="Pfam" id="PF00668">
    <property type="entry name" value="Condensation"/>
    <property type="match status" value="2"/>
</dbReference>
<dbReference type="InterPro" id="IPR020845">
    <property type="entry name" value="AMP-binding_CS"/>
</dbReference>
<dbReference type="InterPro" id="IPR045851">
    <property type="entry name" value="AMP-bd_C_sf"/>
</dbReference>
<dbReference type="PROSITE" id="PS50075">
    <property type="entry name" value="CARRIER"/>
    <property type="match status" value="2"/>
</dbReference>
<dbReference type="Gene3D" id="3.30.300.30">
    <property type="match status" value="2"/>
</dbReference>
<evidence type="ECO:0000256" key="2">
    <source>
        <dbReference type="ARBA" id="ARBA00006432"/>
    </source>
</evidence>
<dbReference type="NCBIfam" id="TIGR01720">
    <property type="entry name" value="NRPS-para261"/>
    <property type="match status" value="1"/>
</dbReference>
<dbReference type="FunFam" id="3.40.50.12780:FF:000012">
    <property type="entry name" value="Non-ribosomal peptide synthetase"/>
    <property type="match status" value="1"/>
</dbReference>
<dbReference type="InterPro" id="IPR023213">
    <property type="entry name" value="CAT-like_dom_sf"/>
</dbReference>
<feature type="domain" description="Carrier" evidence="7">
    <location>
        <begin position="550"/>
        <end position="625"/>
    </location>
</feature>
<accession>A0A2P1CZ56</accession>
<evidence type="ECO:0000256" key="6">
    <source>
        <dbReference type="ARBA" id="ARBA00023194"/>
    </source>
</evidence>
<dbReference type="GO" id="GO:0043041">
    <property type="term" value="P:amino acid activation for nonribosomal peptide biosynthetic process"/>
    <property type="evidence" value="ECO:0007669"/>
    <property type="project" value="TreeGrafter"/>
</dbReference>
<sequence>MEEIIINSTQYVDDVCALTEQERHKVLVEWNDTSVDYPKHLCIHQLFEAQVEKTPDNISVVFNKEQLTYQELNHRANQLAHYLRILGVDKEVLVGICIERSWEMVVGSLGILKAGGAYVPLDPTYPKERLAFMLSDSQVQVLLTQQKFVEEFSESGVKTVCLDKDWESIDRQSQDNPTSDVTAENLAYVIYTSGSTGTPKGVAITHRAVNRLVCNTNYVQLEPSDRMAQASNTSFDAATFEIWGSLLHGATLVVIPQNIVLSPQHFAAYIREEGISVLFLTTALFNHLANVVPQAFKDLRHLLFGGEAVDPKSVKAVLRNGAPQRLLHIYGPTESTTFACWYLVQDVPEGAKNLPIGRPISNTQIYILNSKLQPVPIGTPGELYIGGDGLARGYLNRPELTEEKFIPSPFEEAGGRRLYKTGDLARFLPDGNIEFLGRVDNQVKIRGFRIELGEIEALLTQHSDVQQAVVIAREDIPGDKRLVAYVVLNQKLDSASTLKHFLQEKLPHYMVPAVFVILDSLPLTPNGKVDRRNLPGCDRTRPALEETFVAPRSPIEKTLAVIWAELLALEEIGVNDNFFQLGGHSLIATQILSRVREVFQVELSFHHIFENPTIAGLAQLIEQHSQLEQQLQRSVIQRIGREGLLPVSFAQERVYFIQQVAPESSAYQFQATMRFKGQLNVAVLQQCLNEIVRRHEIFRTTYPAVNGRLFQIIHSAPPINFKVIDLQTFSESEQEAEVQRLVEAEVQKPFDLNQLPLVKWVLLRLSNQEHLLLHIEHHIIHDGWSFNVFLGELLELYQAFCLGNPSPLTEPILQFVDFAHWQRQWVKSQEAQTQLTYWQQQLSGSSPLLELPLDRPRPTEQTYNGDQIRVELPINLCESLRVLSRQEGVTLFMTMLGAFLVILHRYTGQNDLSVGTAVANRRMHEVEKLIGMIVNNLVLRTDLSGNPTFRELLDRVRQVTLEAYTNEDLPFDKVVEVLKPIRNLSHNPLFQVMFSFHDSPMPDLSLPGLDISLHEPISNKSAKFDLDFLVIPRSEQRVQNGSKTGAKGITLVLEYNSDLFDAATIQRMLEQYQNLLEGIVANPEQRVSELPLLTETQQQLLVEWNQTQKDYSFNQGIHELFAVQVELTPDAVAIQQEDQQLTYRELSDRANQLAHYLQTLGVKAETLVGICVERSLEMIIGLLGILKAGGAYIPLDPSYPQKRLADILEDTQLSILLTQERFQEKLPDYDGKTICLDKDWEIIAGQSTANPITNVQPHNLAYIIYTSGSTGKPKGVMIEQRSLMNFVISAMHEYGINATDNILQFASLCFDTSIEEILPCLSVGATLVLRTEEMLHSSDEFWRCCREWQLTVLDLPTAYWHQLVAELTSEDSRIPESLRMVIIGGEEAQLEKVKHWHSSVAHLCNPPQLLNSYGPTEATVITTLYQLCMKRHIIIPPCSPPLPRGDGDSRGVNYMQLHKKMVLDRLTSTNSVSIGRPISNAQVYILDQYLQPVPIGVPGELHIGGAGLARGYWQRPELTTEKFIENPFHNPKSKIQNPKLYKTGDLARFRADGNLEYLGRVDNQVKIRGFRIELGEIETVLRQHPQVFEAVVIAREDIPGQKRLVAYVVPHQPQPTTDEKLHPQGDGVFGHGEWGMGHGEESPMPNAQCPKSVGGYPSPPTSGWSFPPTFNELRHFLKQKLPNYMVPSAIALLKALPMTPNQKVDYRALPATELSLSVEDNFVAPQTPTEEKLAAIWSEILRLKQVGIHDNFFELGGDSILSIQVISRANQAGIQIAPKQLFQYQTIAELAAVAGIARSVKAEQGLVTGTVALTPIQHWFFEQKLPEPDYFNQSAMLKVPPDLQPELLQRVVQQLLIHHDVLRSQFIQEGENWQQINAPTQEVVPFSVINLSHLSPEEQQLVMKATDAELQASLNLSTGAIARVALFQLGNNQPGRLLFIIHHLVVDGISWRILLEDLATAYQQISRGEAIKLPPKTTSFQYWSDRLTEYAKSSDELNYWLNESSLKVTALPVDYPASKKDNTLASTASVSLSLTEEQTRALLQDVPSAYNTQINDVLLTALVQSFAQWTGEPSLPVDLEGHGREDLFEDVDLSRTVGWFTTLFPVHLQLEEVEQEAGEALKSVKEQLRRIPNRGIGYGVLRYLHPDEKIRTKLRDLPQAQVSFNYLGQFDQVLKASAVLGLAEDFKAEQSLVNQRSHLLGVSGFIRAERLEMTWNYSEKVHKRDTIEGLAVGFMEALRSLITHCQSPGAIGHTPSDFSAARLSQKQLDKFLGKIKTK</sequence>
<dbReference type="InterPro" id="IPR036736">
    <property type="entry name" value="ACP-like_sf"/>
</dbReference>
<organism evidence="8">
    <name type="scientific">Nostoc sp. 268</name>
    <dbReference type="NCBI Taxonomy" id="1579386"/>
    <lineage>
        <taxon>Bacteria</taxon>
        <taxon>Bacillati</taxon>
        <taxon>Cyanobacteriota</taxon>
        <taxon>Cyanophyceae</taxon>
        <taxon>Nostocales</taxon>
        <taxon>Nostocaceae</taxon>
        <taxon>Nostoc</taxon>
    </lineage>
</organism>
<reference evidence="8" key="2">
    <citation type="submission" date="2018-04" db="EMBL/GenBank/DDBJ databases">
        <authorList>
            <person name="Go L.Y."/>
            <person name="Mitchell J.A."/>
        </authorList>
    </citation>
    <scope>NUCLEOTIDE SEQUENCE</scope>
    <source>
        <strain evidence="8">268</strain>
    </source>
</reference>
<dbReference type="FunFam" id="2.30.38.10:FF:000001">
    <property type="entry name" value="Non-ribosomal peptide synthetase PvdI"/>
    <property type="match status" value="2"/>
</dbReference>
<keyword evidence="3" id="KW-0596">Phosphopantetheine</keyword>
<dbReference type="FunFam" id="3.30.300.30:FF:000010">
    <property type="entry name" value="Enterobactin synthetase component F"/>
    <property type="match status" value="1"/>
</dbReference>
<evidence type="ECO:0000256" key="5">
    <source>
        <dbReference type="ARBA" id="ARBA00022737"/>
    </source>
</evidence>
<dbReference type="CDD" id="cd19534">
    <property type="entry name" value="E_NRPS"/>
    <property type="match status" value="1"/>
</dbReference>
<evidence type="ECO:0000256" key="4">
    <source>
        <dbReference type="ARBA" id="ARBA00022553"/>
    </source>
</evidence>
<comment type="similarity">
    <text evidence="2">Belongs to the ATP-dependent AMP-binding enzyme family.</text>
</comment>
<evidence type="ECO:0000256" key="3">
    <source>
        <dbReference type="ARBA" id="ARBA00022450"/>
    </source>
</evidence>
<dbReference type="NCBIfam" id="TIGR01733">
    <property type="entry name" value="AA-adenyl-dom"/>
    <property type="match status" value="1"/>
</dbReference>
<evidence type="ECO:0000259" key="7">
    <source>
        <dbReference type="PROSITE" id="PS50075"/>
    </source>
</evidence>
<dbReference type="Pfam" id="PF00550">
    <property type="entry name" value="PP-binding"/>
    <property type="match status" value="2"/>
</dbReference>
<proteinExistence type="inferred from homology"/>
<evidence type="ECO:0000313" key="8">
    <source>
        <dbReference type="EMBL" id="AVK43337.1"/>
    </source>
</evidence>
<dbReference type="GO" id="GO:0003824">
    <property type="term" value="F:catalytic activity"/>
    <property type="evidence" value="ECO:0007669"/>
    <property type="project" value="UniProtKB-KW"/>
</dbReference>
<keyword evidence="4" id="KW-0597">Phosphoprotein</keyword>
<dbReference type="SUPFAM" id="SSF47336">
    <property type="entry name" value="ACP-like"/>
    <property type="match status" value="2"/>
</dbReference>
<gene>
    <name evidence="8" type="primary">aptA</name>
</gene>
<dbReference type="InterPro" id="IPR001242">
    <property type="entry name" value="Condensation_dom"/>
</dbReference>
<dbReference type="FunFam" id="1.10.1200.10:FF:000005">
    <property type="entry name" value="Nonribosomal peptide synthetase 1"/>
    <property type="match status" value="2"/>
</dbReference>
<dbReference type="InterPro" id="IPR025110">
    <property type="entry name" value="AMP-bd_C"/>
</dbReference>
<feature type="domain" description="Carrier" evidence="7">
    <location>
        <begin position="1724"/>
        <end position="1798"/>
    </location>
</feature>
<dbReference type="InterPro" id="IPR006162">
    <property type="entry name" value="Ppantetheine_attach_site"/>
</dbReference>
<dbReference type="Gene3D" id="3.30.559.10">
    <property type="entry name" value="Chloramphenicol acetyltransferase-like domain"/>
    <property type="match status" value="2"/>
</dbReference>
<dbReference type="Gene3D" id="3.40.50.980">
    <property type="match status" value="4"/>
</dbReference>
<dbReference type="GO" id="GO:0044550">
    <property type="term" value="P:secondary metabolite biosynthetic process"/>
    <property type="evidence" value="ECO:0007669"/>
    <property type="project" value="UniProtKB-ARBA"/>
</dbReference>
<comment type="cofactor">
    <cofactor evidence="1">
        <name>pantetheine 4'-phosphate</name>
        <dbReference type="ChEBI" id="CHEBI:47942"/>
    </cofactor>
</comment>
<dbReference type="FunFam" id="3.40.50.980:FF:000001">
    <property type="entry name" value="Non-ribosomal peptide synthetase"/>
    <property type="match status" value="2"/>
</dbReference>
<dbReference type="Gene3D" id="2.30.38.10">
    <property type="entry name" value="Luciferase, Domain 3"/>
    <property type="match status" value="2"/>
</dbReference>
<dbReference type="SUPFAM" id="SSF56801">
    <property type="entry name" value="Acetyl-CoA synthetase-like"/>
    <property type="match status" value="2"/>
</dbReference>
<dbReference type="PANTHER" id="PTHR45527:SF14">
    <property type="entry name" value="PLIPASTATIN SYNTHASE SUBUNIT B"/>
    <property type="match status" value="1"/>
</dbReference>
<dbReference type="Gene3D" id="1.10.1200.10">
    <property type="entry name" value="ACP-like"/>
    <property type="match status" value="2"/>
</dbReference>
<dbReference type="Pfam" id="PF00501">
    <property type="entry name" value="AMP-binding"/>
    <property type="match status" value="2"/>
</dbReference>
<dbReference type="PROSITE" id="PS00455">
    <property type="entry name" value="AMP_BINDING"/>
    <property type="match status" value="2"/>
</dbReference>
<reference evidence="8" key="1">
    <citation type="journal article" date="2017" name="ACS Chem. Biol.">
        <title>Simultaneous Production of Anabaenopeptins and Namalides by the Cyanobacterium Nostoc sp. CENA543.</title>
        <authorList>
            <person name="Shishido T.K."/>
            <person name="Jokela J."/>
            <person name="Fewer D.P."/>
            <person name="Wahlsten M."/>
            <person name="Fiore M.F."/>
            <person name="Sivonen K."/>
        </authorList>
    </citation>
    <scope>NUCLEOTIDE SEQUENCE</scope>
    <source>
        <strain evidence="8">268</strain>
    </source>
</reference>